<dbReference type="AlphaFoldDB" id="A0A2R6QBM5"/>
<dbReference type="InterPro" id="IPR046521">
    <property type="entry name" value="DUF6698"/>
</dbReference>
<dbReference type="OrthoDB" id="3259047at2759"/>
<name>A0A2R6QBM5_9APHY</name>
<protein>
    <submittedName>
        <fullName evidence="1">Uncharacterized protein</fullName>
    </submittedName>
</protein>
<evidence type="ECO:0000313" key="2">
    <source>
        <dbReference type="Proteomes" id="UP000186601"/>
    </source>
</evidence>
<dbReference type="STRING" id="98765.A0A2R6QBM5"/>
<dbReference type="Proteomes" id="UP000186601">
    <property type="component" value="Unassembled WGS sequence"/>
</dbReference>
<sequence>MELRPRESLSATELREHQVLEGLLSRIPGLRARISGNPDDDDDDDDDDHRLVASLIQKGVSAARSDDTKGLKGAVIDWITPGWRTPESPLHRNTKTDRGFNHDCTGHLLCPVELDWTDPSTKEQLRLGEIQLSGEQWSHFLYQNYTFNPANPWEGLFRSELLVNGYKFIFTSPSSVENEPKATRSGNARIHDMKKVTLPSLAYVATQVWFALTSAATFSQLGVANYAEDLYNSIIELLEDPEELEHVSSLLAWWNQCVILPS</sequence>
<dbReference type="EMBL" id="MLYV02000368">
    <property type="protein sequence ID" value="PSS05514.1"/>
    <property type="molecule type" value="Genomic_DNA"/>
</dbReference>
<evidence type="ECO:0000313" key="1">
    <source>
        <dbReference type="EMBL" id="PSS05514.1"/>
    </source>
</evidence>
<proteinExistence type="predicted"/>
<accession>A0A2R6QBM5</accession>
<organism evidence="1 2">
    <name type="scientific">Hermanssonia centrifuga</name>
    <dbReference type="NCBI Taxonomy" id="98765"/>
    <lineage>
        <taxon>Eukaryota</taxon>
        <taxon>Fungi</taxon>
        <taxon>Dikarya</taxon>
        <taxon>Basidiomycota</taxon>
        <taxon>Agaricomycotina</taxon>
        <taxon>Agaricomycetes</taxon>
        <taxon>Polyporales</taxon>
        <taxon>Meruliaceae</taxon>
        <taxon>Hermanssonia</taxon>
    </lineage>
</organism>
<reference evidence="1 2" key="1">
    <citation type="submission" date="2018-02" db="EMBL/GenBank/DDBJ databases">
        <title>Genome sequence of the basidiomycete white-rot fungus Phlebia centrifuga.</title>
        <authorList>
            <person name="Granchi Z."/>
            <person name="Peng M."/>
            <person name="de Vries R.P."/>
            <person name="Hilden K."/>
            <person name="Makela M.R."/>
            <person name="Grigoriev I."/>
            <person name="Riley R."/>
        </authorList>
    </citation>
    <scope>NUCLEOTIDE SEQUENCE [LARGE SCALE GENOMIC DNA]</scope>
    <source>
        <strain evidence="1 2">FBCC195</strain>
    </source>
</reference>
<dbReference type="Pfam" id="PF20414">
    <property type="entry name" value="DUF6698"/>
    <property type="match status" value="1"/>
</dbReference>
<comment type="caution">
    <text evidence="1">The sequence shown here is derived from an EMBL/GenBank/DDBJ whole genome shotgun (WGS) entry which is preliminary data.</text>
</comment>
<keyword evidence="2" id="KW-1185">Reference proteome</keyword>
<gene>
    <name evidence="1" type="ORF">PHLCEN_2v3796</name>
</gene>